<organism evidence="2 3">
    <name type="scientific">Bugula neritina</name>
    <name type="common">Brown bryozoan</name>
    <name type="synonym">Sertularia neritina</name>
    <dbReference type="NCBI Taxonomy" id="10212"/>
    <lineage>
        <taxon>Eukaryota</taxon>
        <taxon>Metazoa</taxon>
        <taxon>Spiralia</taxon>
        <taxon>Lophotrochozoa</taxon>
        <taxon>Bryozoa</taxon>
        <taxon>Gymnolaemata</taxon>
        <taxon>Cheilostomatida</taxon>
        <taxon>Flustrina</taxon>
        <taxon>Buguloidea</taxon>
        <taxon>Bugulidae</taxon>
        <taxon>Bugula</taxon>
    </lineage>
</organism>
<protein>
    <submittedName>
        <fullName evidence="2">Uncharacterized protein</fullName>
    </submittedName>
</protein>
<evidence type="ECO:0000313" key="2">
    <source>
        <dbReference type="EMBL" id="KAF6031274.1"/>
    </source>
</evidence>
<dbReference type="Proteomes" id="UP000593567">
    <property type="component" value="Unassembled WGS sequence"/>
</dbReference>
<evidence type="ECO:0000256" key="1">
    <source>
        <dbReference type="SAM" id="MobiDB-lite"/>
    </source>
</evidence>
<proteinExistence type="predicted"/>
<feature type="region of interest" description="Disordered" evidence="1">
    <location>
        <begin position="96"/>
        <end position="180"/>
    </location>
</feature>
<accession>A0A7J7JZZ2</accession>
<feature type="compositionally biased region" description="Polar residues" evidence="1">
    <location>
        <begin position="121"/>
        <end position="144"/>
    </location>
</feature>
<gene>
    <name evidence="2" type="ORF">EB796_010423</name>
</gene>
<sequence length="180" mass="20567">MVPEDEIKDLLMSTADEQQDDPTLNAENVRQSLPKLQDIVEQVVKRKSNELKRQATEMFDTQNRDDLKETQNLIQPIINDQRIKTGSTDSFQTLKSLPRSRRGSADYNTRLQEVSEHKTPTLLSIHTMQSKSMRSTLNTPSPSETGRRSGQIELSQHSVKRKSLDSNYSNKSSRSHKNIT</sequence>
<dbReference type="EMBL" id="VXIV02001631">
    <property type="protein sequence ID" value="KAF6031274.1"/>
    <property type="molecule type" value="Genomic_DNA"/>
</dbReference>
<name>A0A7J7JZZ2_BUGNE</name>
<comment type="caution">
    <text evidence="2">The sequence shown here is derived from an EMBL/GenBank/DDBJ whole genome shotgun (WGS) entry which is preliminary data.</text>
</comment>
<reference evidence="2" key="1">
    <citation type="submission" date="2020-06" db="EMBL/GenBank/DDBJ databases">
        <title>Draft genome of Bugula neritina, a colonial animal packing powerful symbionts and potential medicines.</title>
        <authorList>
            <person name="Rayko M."/>
        </authorList>
    </citation>
    <scope>NUCLEOTIDE SEQUENCE [LARGE SCALE GENOMIC DNA]</scope>
    <source>
        <strain evidence="2">Kwan_BN1</strain>
    </source>
</reference>
<evidence type="ECO:0000313" key="3">
    <source>
        <dbReference type="Proteomes" id="UP000593567"/>
    </source>
</evidence>
<keyword evidence="3" id="KW-1185">Reference proteome</keyword>
<dbReference type="AlphaFoldDB" id="A0A7J7JZZ2"/>